<dbReference type="PROSITE" id="PS51186">
    <property type="entry name" value="GNAT"/>
    <property type="match status" value="1"/>
</dbReference>
<gene>
    <name evidence="9" type="ORF">B6I68_19795</name>
    <name evidence="22" type="ORF">BANRA_01481</name>
    <name evidence="10" type="ORF">CP554_12655</name>
    <name evidence="7" type="ORF">FME62_18700</name>
    <name evidence="21" type="ORF">FXN67_20815</name>
    <name evidence="8" type="ORF">G4V31_05160</name>
    <name evidence="6" type="ORF">GJJ01_20265</name>
    <name evidence="4" type="ORF">KPZU09_48500</name>
    <name evidence="15" type="ORF">NCTC11679_05377</name>
    <name evidence="14" type="ORF">NCTC13443_00963</name>
    <name evidence="11" type="ORF">NCTC13465_05195</name>
    <name evidence="13" type="ORF">NCTC9140_01070</name>
    <name evidence="5" type="ORF">Q6294_18865</name>
    <name evidence="18" type="ORF">SAMEA3499901_01348</name>
    <name evidence="19" type="ORF">SAMEA3515122_03526</name>
    <name evidence="20" type="ORF">SAMEA3538828_04433</name>
    <name evidence="16" type="ORF">SAMEA3649733_03793</name>
    <name evidence="17" type="ORF">SAMEA3729652_04347</name>
    <name evidence="12" type="ORF">SAMEA4364603_03049</name>
    <name evidence="23" type="ORF">SAMEA4873632_04385</name>
</gene>
<reference evidence="22 36" key="5">
    <citation type="submission" date="2018-10" db="EMBL/GenBank/DDBJ databases">
        <authorList>
            <person name="Noll B N."/>
        </authorList>
    </citation>
    <scope>NUCLEOTIDE SEQUENCE [LARGE SCALE GENOMIC DNA]</scope>
    <source>
        <strain evidence="22">Kpneu006</strain>
    </source>
</reference>
<dbReference type="Proteomes" id="UP000252603">
    <property type="component" value="Unassembled WGS sequence"/>
</dbReference>
<evidence type="ECO:0000313" key="7">
    <source>
        <dbReference type="EMBL" id="MSS32794.1"/>
    </source>
</evidence>
<evidence type="ECO:0000313" key="11">
    <source>
        <dbReference type="EMBL" id="SQC48981.1"/>
    </source>
</evidence>
<evidence type="ECO:0000313" key="41">
    <source>
        <dbReference type="Proteomes" id="UP000479475"/>
    </source>
</evidence>
<dbReference type="Proteomes" id="UP000269921">
    <property type="component" value="Unassembled WGS sequence"/>
</dbReference>
<dbReference type="EMBL" id="UGKQ01000007">
    <property type="protein sequence ID" value="STS79391.1"/>
    <property type="molecule type" value="Genomic_DNA"/>
</dbReference>
<dbReference type="EMBL" id="JAUUIA010000017">
    <property type="protein sequence ID" value="MDP0969083.1"/>
    <property type="molecule type" value="Genomic_DNA"/>
</dbReference>
<dbReference type="Pfam" id="PF00583">
    <property type="entry name" value="Acetyltransf_1"/>
    <property type="match status" value="1"/>
</dbReference>
<dbReference type="EMBL" id="UKGE01000005">
    <property type="protein sequence ID" value="SXN30346.1"/>
    <property type="molecule type" value="Genomic_DNA"/>
</dbReference>
<dbReference type="EMBL" id="UJRG01000018">
    <property type="protein sequence ID" value="SWT20859.1"/>
    <property type="molecule type" value="Genomic_DNA"/>
</dbReference>
<dbReference type="EMBL" id="ULCI01000021">
    <property type="protein sequence ID" value="SYR46379.1"/>
    <property type="molecule type" value="Genomic_DNA"/>
</dbReference>
<evidence type="ECO:0000313" key="33">
    <source>
        <dbReference type="Proteomes" id="UP000258798"/>
    </source>
</evidence>
<reference evidence="10 25" key="2">
    <citation type="submission" date="2017-09" db="EMBL/GenBank/DDBJ databases">
        <title>Molecular Epidemiology of Livestock-Associated Methicillin Resistant Staphylococcus aureus (LA-MRSA) and Extended-Spectrum Beta-Lactamase (ESBL)-Producing Enterobacteriaceae in Pigs and Exposed Workers in Cameroon and South Africa.</title>
        <authorList>
            <person name="Founou L."/>
            <person name="Founou R.C."/>
            <person name="Allam M."/>
            <person name="Ismail A."/>
            <person name="Essack S.Y."/>
        </authorList>
    </citation>
    <scope>NUCLEOTIDE SEQUENCE [LARGE SCALE GENOMIC DNA]</scope>
    <source>
        <strain evidence="10 25">HH516E4IA</strain>
    </source>
</reference>
<dbReference type="EMBL" id="WJVL01000016">
    <property type="protein sequence ID" value="MRJ98269.1"/>
    <property type="molecule type" value="Genomic_DNA"/>
</dbReference>
<evidence type="ECO:0000313" key="21">
    <source>
        <dbReference type="EMBL" id="TYL75777.1"/>
    </source>
</evidence>
<dbReference type="GO" id="GO:0016747">
    <property type="term" value="F:acyltransferase activity, transferring groups other than amino-acyl groups"/>
    <property type="evidence" value="ECO:0007669"/>
    <property type="project" value="InterPro"/>
</dbReference>
<evidence type="ECO:0000313" key="35">
    <source>
        <dbReference type="Proteomes" id="UP000259975"/>
    </source>
</evidence>
<evidence type="ECO:0000313" key="24">
    <source>
        <dbReference type="Proteomes" id="UP000234439"/>
    </source>
</evidence>
<keyword evidence="1 21" id="KW-0808">Transferase</keyword>
<reference evidence="9 24" key="1">
    <citation type="journal article" date="2017" name="J. Infect. Dis.">
        <title>An Analysis of the Epidemic of Klebsiella pneumoniae Carbapenemase-Producing K. pneumoniae: Convergence of Two Evolutionary Mechanisms Creates the Perfect Storm.</title>
        <authorList>
            <person name="Rojas L.J."/>
            <person name="Weinstock G.M."/>
            <person name="De La Cadena E."/>
            <person name="Diaz L."/>
            <person name="Rios R."/>
            <person name="Hanson B.M."/>
            <person name="Brown J.S."/>
            <person name="Vats P."/>
            <person name="Phillips D.S."/>
            <person name="Nguyen H."/>
            <person name="Hujer K.M."/>
            <person name="Correa A."/>
            <person name="Adams M.D."/>
            <person name="Perez F."/>
            <person name="Sodergren E."/>
            <person name="Narechania A."/>
            <person name="Planet P.J."/>
            <person name="Villegas M.V."/>
            <person name="Bonomo R.A."/>
            <person name="Arias C.A."/>
        </authorList>
    </citation>
    <scope>NUCLEOTIDE SEQUENCE [LARGE SCALE GENOMIC DNA]</scope>
    <source>
        <strain evidence="9 24">COL-Kpn30</strain>
    </source>
</reference>
<dbReference type="EMBL" id="UWVH01000001">
    <property type="protein sequence ID" value="VCV74184.1"/>
    <property type="molecule type" value="Genomic_DNA"/>
</dbReference>
<dbReference type="EMBL" id="VINI01000016">
    <property type="protein sequence ID" value="MSS32794.1"/>
    <property type="molecule type" value="Genomic_DNA"/>
</dbReference>
<evidence type="ECO:0000313" key="20">
    <source>
        <dbReference type="EMBL" id="SYR46379.1"/>
    </source>
</evidence>
<reference evidence="21 37" key="7">
    <citation type="submission" date="2019-08" db="EMBL/GenBank/DDBJ databases">
        <title>Phenotypic and genetic characterization of extended-spectrum b-lactamase-producing hypermucoviscous Klebsiella pneumoniae from Chile.</title>
        <authorList>
            <person name="Morales-Leon F."/>
            <person name="Caro C."/>
            <person name="Opazo-Capurro A."/>
            <person name="Lincopan N."/>
            <person name="Dominguez-Yevenes M."/>
            <person name="Lima C."/>
            <person name="Bello-Toledo H."/>
            <person name="Gonzalez-Rocha G."/>
        </authorList>
    </citation>
    <scope>NUCLEOTIDE SEQUENCE [LARGE SCALE GENOMIC DNA]</scope>
    <source>
        <strain evidence="21 37">UCO-494</strain>
    </source>
</reference>
<evidence type="ECO:0000313" key="12">
    <source>
        <dbReference type="EMBL" id="SSK42072.1"/>
    </source>
</evidence>
<dbReference type="EMBL" id="CAAHCC010000009">
    <property type="protein sequence ID" value="VGL09260.1"/>
    <property type="molecule type" value="Genomic_DNA"/>
</dbReference>
<evidence type="ECO:0000313" key="14">
    <source>
        <dbReference type="EMBL" id="STT00671.1"/>
    </source>
</evidence>
<evidence type="ECO:0000256" key="2">
    <source>
        <dbReference type="ARBA" id="ARBA00023315"/>
    </source>
</evidence>
<evidence type="ECO:0000256" key="1">
    <source>
        <dbReference type="ARBA" id="ARBA00022679"/>
    </source>
</evidence>
<dbReference type="Proteomes" id="UP000258798">
    <property type="component" value="Unassembled WGS sequence"/>
</dbReference>
<dbReference type="EMBL" id="UGMG01000001">
    <property type="protein sequence ID" value="STV73174.1"/>
    <property type="molecule type" value="Genomic_DNA"/>
</dbReference>
<evidence type="ECO:0000313" key="18">
    <source>
        <dbReference type="EMBL" id="SXN30346.1"/>
    </source>
</evidence>
<dbReference type="EMBL" id="UIXM01000013">
    <property type="protein sequence ID" value="SVS28052.1"/>
    <property type="molecule type" value="Genomic_DNA"/>
</dbReference>
<evidence type="ECO:0000313" key="32">
    <source>
        <dbReference type="Proteomes" id="UP000258673"/>
    </source>
</evidence>
<dbReference type="Gene3D" id="3.40.630.30">
    <property type="match status" value="1"/>
</dbReference>
<dbReference type="Proteomes" id="UP000251721">
    <property type="component" value="Unassembled WGS sequence"/>
</dbReference>
<evidence type="ECO:0000313" key="17">
    <source>
        <dbReference type="EMBL" id="SWT20859.1"/>
    </source>
</evidence>
<dbReference type="Proteomes" id="UP001244490">
    <property type="component" value="Unassembled WGS sequence"/>
</dbReference>
<reference evidence="26 28" key="3">
    <citation type="submission" date="2018-06" db="EMBL/GenBank/DDBJ databases">
        <authorList>
            <consortium name="Pathogen Informatics"/>
            <person name="Doyle S."/>
        </authorList>
    </citation>
    <scope>NUCLEOTIDE SEQUENCE [LARGE SCALE GENOMIC DNA]</scope>
    <source>
        <strain evidence="15 29">NCTC11679</strain>
        <strain evidence="14 30">NCTC13443</strain>
        <strain evidence="11 26">NCTC13465</strain>
        <strain evidence="13 28">NCTC9140</strain>
    </source>
</reference>
<dbReference type="PANTHER" id="PTHR43877:SF2">
    <property type="entry name" value="AMINOALKYLPHOSPHONATE N-ACETYLTRANSFERASE-RELATED"/>
    <property type="match status" value="1"/>
</dbReference>
<evidence type="ECO:0000259" key="3">
    <source>
        <dbReference type="PROSITE" id="PS51186"/>
    </source>
</evidence>
<reference evidence="4" key="10">
    <citation type="submission" date="2020-10" db="EMBL/GenBank/DDBJ databases">
        <title>Genome Sequence of ESBL Producing Zambian Clinical Strains.</title>
        <authorList>
            <person name="Shawa M."/>
            <person name="Furuta Y."/>
            <person name="Simbotwe M."/>
            <person name="Mulenga E."/>
            <person name="Mubanga M."/>
            <person name="Mulenga G."/>
            <person name="Kaile C."/>
            <person name="Zorigt T."/>
            <person name="Hang'ombe B."/>
            <person name="Higashi H."/>
        </authorList>
    </citation>
    <scope>NUCLEOTIDE SEQUENCE</scope>
    <source>
        <strain evidence="4">Zam_UTH_09</strain>
    </source>
</reference>
<dbReference type="AlphaFoldDB" id="A0A0C4MEX2"/>
<dbReference type="KEGG" id="kpx:PMK1_01889"/>
<feature type="domain" description="N-acetyltransferase" evidence="3">
    <location>
        <begin position="2"/>
        <end position="168"/>
    </location>
</feature>
<dbReference type="Proteomes" id="UP000259497">
    <property type="component" value="Unassembled WGS sequence"/>
</dbReference>
<evidence type="ECO:0000313" key="13">
    <source>
        <dbReference type="EMBL" id="STS79391.1"/>
    </source>
</evidence>
<evidence type="ECO:0000313" key="4">
    <source>
        <dbReference type="EMBL" id="GHK55114.1"/>
    </source>
</evidence>
<dbReference type="EMBL" id="JAAKYD010000003">
    <property type="protein sequence ID" value="NGN71516.1"/>
    <property type="molecule type" value="Genomic_DNA"/>
</dbReference>
<evidence type="ECO:0000313" key="15">
    <source>
        <dbReference type="EMBL" id="STV73174.1"/>
    </source>
</evidence>
<keyword evidence="2" id="KW-0012">Acyltransferase</keyword>
<evidence type="ECO:0000313" key="26">
    <source>
        <dbReference type="Proteomes" id="UP000251721"/>
    </source>
</evidence>
<evidence type="ECO:0000313" key="16">
    <source>
        <dbReference type="EMBL" id="SVS28052.1"/>
    </source>
</evidence>
<evidence type="ECO:0000313" key="28">
    <source>
        <dbReference type="Proteomes" id="UP000254938"/>
    </source>
</evidence>
<protein>
    <submittedName>
        <fullName evidence="4 21">N-acetyltransferase</fullName>
    </submittedName>
    <submittedName>
        <fullName evidence="11">Ribosomal-protein-alanine N-acetyltransferase</fullName>
    </submittedName>
</protein>
<evidence type="ECO:0000313" key="34">
    <source>
        <dbReference type="Proteomes" id="UP000259497"/>
    </source>
</evidence>
<accession>A0A0C4MEX2</accession>
<sequence>MLTIRQACPEDAPQLSAMGYASYHHHFAHLWRDADELALFLKQEYAEDALRRSLADATQHWLIAEAPSPVGFAKYSYQQRMADDGKIGTLLHKLYLMPGKTGHRYGEHIFHAVETRAKTAGESWLWLEVLAANPAARRFYERQGMQHIRDTTFHSASQQSTLHILAKPI</sequence>
<evidence type="ECO:0000313" key="8">
    <source>
        <dbReference type="EMBL" id="NGN71516.1"/>
    </source>
</evidence>
<dbReference type="EMBL" id="VSSY01000021">
    <property type="protein sequence ID" value="TYL75777.1"/>
    <property type="molecule type" value="Genomic_DNA"/>
</dbReference>
<dbReference type="Proteomes" id="UP000479475">
    <property type="component" value="Unassembled WGS sequence"/>
</dbReference>
<dbReference type="InterPro" id="IPR050832">
    <property type="entry name" value="Bact_Acetyltransf"/>
</dbReference>
<evidence type="ECO:0000313" key="36">
    <source>
        <dbReference type="Proteomes" id="UP000269921"/>
    </source>
</evidence>
<reference evidence="31 32" key="4">
    <citation type="submission" date="2018-08" db="EMBL/GenBank/DDBJ databases">
        <authorList>
            <consortium name="Pathogen Informatics"/>
        </authorList>
    </citation>
    <scope>NUCLEOTIDE SEQUENCE [LARGE SCALE GENOMIC DNA]</scope>
    <source>
        <strain evidence="12 27">4300STDY6470422</strain>
        <strain evidence="23 38">5012STDY7626430</strain>
        <strain evidence="18 35">EuSCAPE_AT029</strain>
        <strain evidence="16 34">EuSCAPE_GR114</strain>
        <strain evidence="20 31">EuSCAPE_HU047</strain>
        <strain evidence="19 32">EuSCAPE_IT093</strain>
        <strain evidence="17 33">EuSCAPE_TR125</strain>
    </source>
</reference>
<dbReference type="Proteomes" id="UP000259975">
    <property type="component" value="Unassembled WGS sequence"/>
</dbReference>
<evidence type="ECO:0000313" key="25">
    <source>
        <dbReference type="Proteomes" id="UP000245817"/>
    </source>
</evidence>
<dbReference type="InterPro" id="IPR016181">
    <property type="entry name" value="Acyl_CoA_acyltransferase"/>
</dbReference>
<evidence type="ECO:0000313" key="5">
    <source>
        <dbReference type="EMBL" id="MDP0969083.1"/>
    </source>
</evidence>
<dbReference type="Proteomes" id="UP000234439">
    <property type="component" value="Unassembled WGS sequence"/>
</dbReference>
<evidence type="ECO:0000313" key="38">
    <source>
        <dbReference type="Proteomes" id="UP000376235"/>
    </source>
</evidence>
<dbReference type="Proteomes" id="UP000245817">
    <property type="component" value="Unassembled WGS sequence"/>
</dbReference>
<evidence type="ECO:0000313" key="30">
    <source>
        <dbReference type="Proteomes" id="UP000255518"/>
    </source>
</evidence>
<evidence type="ECO:0000313" key="27">
    <source>
        <dbReference type="Proteomes" id="UP000252603"/>
    </source>
</evidence>
<dbReference type="Proteomes" id="UP000254938">
    <property type="component" value="Unassembled WGS sequence"/>
</dbReference>
<dbReference type="Proteomes" id="UP000255239">
    <property type="component" value="Unassembled WGS sequence"/>
</dbReference>
<evidence type="ECO:0000313" key="22">
    <source>
        <dbReference type="EMBL" id="VCV74184.1"/>
    </source>
</evidence>
<evidence type="ECO:0000313" key="19">
    <source>
        <dbReference type="EMBL" id="SYH34186.1"/>
    </source>
</evidence>
<dbReference type="EMBL" id="PCFF01000011">
    <property type="protein sequence ID" value="PVU62201.1"/>
    <property type="molecule type" value="Genomic_DNA"/>
</dbReference>
<name>A0A0C4MEX2_KLEPN</name>
<dbReference type="EMBL" id="NCMJ01000110">
    <property type="protein sequence ID" value="PLE25950.1"/>
    <property type="molecule type" value="Genomic_DNA"/>
</dbReference>
<reference evidence="8 41" key="9">
    <citation type="submission" date="2020-02" db="EMBL/GenBank/DDBJ databases">
        <title>Klebsiella pneumoniae genome sequencing and assembly.</title>
        <authorList>
            <person name="Starkova P.S."/>
            <person name="Sulyan O.S."/>
            <person name="Likholetova D.V."/>
            <person name="Ageevets V.A."/>
            <person name="Lazareva I.V."/>
            <person name="Sopova J.V."/>
            <person name="Sidorenko S.V."/>
        </authorList>
    </citation>
    <scope>NUCLEOTIDE SEQUENCE [LARGE SCALE GENOMIC DNA]</scope>
    <source>
        <strain evidence="8 41">2429</strain>
    </source>
</reference>
<dbReference type="Proteomes" id="UP000322977">
    <property type="component" value="Unassembled WGS sequence"/>
</dbReference>
<dbReference type="EMBL" id="UKUT01000008">
    <property type="protein sequence ID" value="SYH34186.1"/>
    <property type="molecule type" value="Genomic_DNA"/>
</dbReference>
<organism evidence="21 37">
    <name type="scientific">Klebsiella pneumoniae</name>
    <dbReference type="NCBI Taxonomy" id="573"/>
    <lineage>
        <taxon>Bacteria</taxon>
        <taxon>Pseudomonadati</taxon>
        <taxon>Pseudomonadota</taxon>
        <taxon>Gammaproteobacteria</taxon>
        <taxon>Enterobacterales</taxon>
        <taxon>Enterobacteriaceae</taxon>
        <taxon>Klebsiella/Raoultella group</taxon>
        <taxon>Klebsiella</taxon>
        <taxon>Klebsiella pneumoniae complex</taxon>
    </lineage>
</organism>
<proteinExistence type="predicted"/>
<reference evidence="5" key="11">
    <citation type="submission" date="2023-07" db="EMBL/GenBank/DDBJ databases">
        <authorList>
            <person name="Peng Z."/>
        </authorList>
    </citation>
    <scope>NUCLEOTIDE SEQUENCE</scope>
    <source>
        <strain evidence="5">KP219</strain>
    </source>
</reference>
<evidence type="ECO:0000313" key="10">
    <source>
        <dbReference type="EMBL" id="PVU62201.1"/>
    </source>
</evidence>
<dbReference type="EMBL" id="UGKT01000001">
    <property type="protein sequence ID" value="STT00671.1"/>
    <property type="molecule type" value="Genomic_DNA"/>
</dbReference>
<reference evidence="7 40" key="6">
    <citation type="submission" date="2019-07" db="EMBL/GenBank/DDBJ databases">
        <title>Genome sequence of OXA-232-producing Klebsiella pneumoniae ST23 from septicemic neonate.</title>
        <authorList>
            <person name="Mukherjee S."/>
            <person name="Naha S."/>
            <person name="Bhadury P."/>
            <person name="Basu S."/>
        </authorList>
    </citation>
    <scope>NUCLEOTIDE SEQUENCE [LARGE SCALE GENOMIC DNA]</scope>
    <source>
        <strain evidence="7 40">EN5275</strain>
    </source>
</reference>
<dbReference type="RefSeq" id="WP_004177856.1">
    <property type="nucleotide sequence ID" value="NZ_ABLUVU020000005.1"/>
</dbReference>
<dbReference type="EMBL" id="BNFF01000001">
    <property type="protein sequence ID" value="GHK55114.1"/>
    <property type="molecule type" value="Genomic_DNA"/>
</dbReference>
<dbReference type="Proteomes" id="UP000655094">
    <property type="component" value="Unassembled WGS sequence"/>
</dbReference>
<dbReference type="PANTHER" id="PTHR43877">
    <property type="entry name" value="AMINOALKYLPHOSPHONATE N-ACETYLTRANSFERASE-RELATED-RELATED"/>
    <property type="match status" value="1"/>
</dbReference>
<dbReference type="InterPro" id="IPR000182">
    <property type="entry name" value="GNAT_dom"/>
</dbReference>
<dbReference type="Proteomes" id="UP000376235">
    <property type="component" value="Unassembled WGS sequence"/>
</dbReference>
<dbReference type="Proteomes" id="UP000441029">
    <property type="component" value="Unassembled WGS sequence"/>
</dbReference>
<evidence type="ECO:0000313" key="23">
    <source>
        <dbReference type="EMBL" id="VGL09260.1"/>
    </source>
</evidence>
<evidence type="ECO:0000313" key="31">
    <source>
        <dbReference type="Proteomes" id="UP000258253"/>
    </source>
</evidence>
<dbReference type="Proteomes" id="UP000255518">
    <property type="component" value="Unassembled WGS sequence"/>
</dbReference>
<evidence type="ECO:0000313" key="40">
    <source>
        <dbReference type="Proteomes" id="UP000468995"/>
    </source>
</evidence>
<evidence type="ECO:0000313" key="29">
    <source>
        <dbReference type="Proteomes" id="UP000255239"/>
    </source>
</evidence>
<dbReference type="EMBL" id="UFEU01000008">
    <property type="protein sequence ID" value="SSK42072.1"/>
    <property type="molecule type" value="Genomic_DNA"/>
</dbReference>
<evidence type="ECO:0000313" key="9">
    <source>
        <dbReference type="EMBL" id="PLE25950.1"/>
    </source>
</evidence>
<dbReference type="EMBL" id="UAWQ01000019">
    <property type="protein sequence ID" value="SQC48981.1"/>
    <property type="molecule type" value="Genomic_DNA"/>
</dbReference>
<evidence type="ECO:0000313" key="6">
    <source>
        <dbReference type="EMBL" id="MRJ98269.1"/>
    </source>
</evidence>
<evidence type="ECO:0000313" key="39">
    <source>
        <dbReference type="Proteomes" id="UP000441029"/>
    </source>
</evidence>
<dbReference type="Proteomes" id="UP000468995">
    <property type="component" value="Unassembled WGS sequence"/>
</dbReference>
<dbReference type="SUPFAM" id="SSF55729">
    <property type="entry name" value="Acyl-CoA N-acyltransferases (Nat)"/>
    <property type="match status" value="1"/>
</dbReference>
<dbReference type="Proteomes" id="UP000258673">
    <property type="component" value="Unassembled WGS sequence"/>
</dbReference>
<dbReference type="Proteomes" id="UP000258253">
    <property type="component" value="Unassembled WGS sequence"/>
</dbReference>
<reference evidence="6 39" key="8">
    <citation type="submission" date="2019-11" db="EMBL/GenBank/DDBJ databases">
        <title>Molecular typing, antibiotic resistance determination and virulence profiling for 36 multidrug-resistant clinical Klebsiella pneumoniae isolates using second- and third-generation sequencing.</title>
        <authorList>
            <person name="Shelenkov A."/>
            <person name="Mikhaylova Y."/>
            <person name="Yanushevich Y."/>
            <person name="Samoilov A."/>
            <person name="Petrova L."/>
            <person name="Fomina V."/>
            <person name="Gusarov V."/>
            <person name="Zamyatin M."/>
            <person name="Shagin D."/>
        </authorList>
    </citation>
    <scope>NUCLEOTIDE SEQUENCE [LARGE SCALE GENOMIC DNA]</scope>
    <source>
        <strain evidence="6 39">CriePir226</strain>
    </source>
</reference>
<dbReference type="KEGG" id="kpb:FH42_18405"/>
<evidence type="ECO:0000313" key="37">
    <source>
        <dbReference type="Proteomes" id="UP000322977"/>
    </source>
</evidence>